<dbReference type="Gene3D" id="2.40.170.20">
    <property type="entry name" value="TonB-dependent receptor, beta-barrel domain"/>
    <property type="match status" value="1"/>
</dbReference>
<dbReference type="AlphaFoldDB" id="A0A8T4IHL6"/>
<evidence type="ECO:0000256" key="9">
    <source>
        <dbReference type="ARBA" id="ARBA00023136"/>
    </source>
</evidence>
<evidence type="ECO:0000256" key="6">
    <source>
        <dbReference type="ARBA" id="ARBA00022729"/>
    </source>
</evidence>
<evidence type="ECO:0000256" key="7">
    <source>
        <dbReference type="ARBA" id="ARBA00023004"/>
    </source>
</evidence>
<evidence type="ECO:0000256" key="4">
    <source>
        <dbReference type="ARBA" id="ARBA00022496"/>
    </source>
</evidence>
<accession>A0A8T4IHL6</accession>
<keyword evidence="5" id="KW-0812">Transmembrane</keyword>
<feature type="signal peptide" evidence="11">
    <location>
        <begin position="1"/>
        <end position="24"/>
    </location>
</feature>
<keyword evidence="12" id="KW-0675">Receptor</keyword>
<name>A0A8T4IHL6_9SPHN</name>
<evidence type="ECO:0000256" key="5">
    <source>
        <dbReference type="ARBA" id="ARBA00022692"/>
    </source>
</evidence>
<evidence type="ECO:0000256" key="11">
    <source>
        <dbReference type="SAM" id="SignalP"/>
    </source>
</evidence>
<dbReference type="GO" id="GO:0009279">
    <property type="term" value="C:cell outer membrane"/>
    <property type="evidence" value="ECO:0007669"/>
    <property type="project" value="UniProtKB-SubCell"/>
</dbReference>
<dbReference type="RefSeq" id="WP_284054639.1">
    <property type="nucleotide sequence ID" value="NZ_JAGRQC010000004.1"/>
</dbReference>
<keyword evidence="13" id="KW-1185">Reference proteome</keyword>
<keyword evidence="9" id="KW-0472">Membrane</keyword>
<evidence type="ECO:0000256" key="8">
    <source>
        <dbReference type="ARBA" id="ARBA00023065"/>
    </source>
</evidence>
<dbReference type="InterPro" id="IPR039426">
    <property type="entry name" value="TonB-dep_rcpt-like"/>
</dbReference>
<reference evidence="12" key="1">
    <citation type="submission" date="2021-04" db="EMBL/GenBank/DDBJ databases">
        <title>Ouciella asimina sp. nov., isolated from the surface seawater in the hydrothermal field of Okinawa Trough.</title>
        <authorList>
            <person name="Shuang W."/>
        </authorList>
    </citation>
    <scope>NUCLEOTIDE SEQUENCE</scope>
    <source>
        <strain evidence="12">LXI357</strain>
    </source>
</reference>
<dbReference type="EMBL" id="JAGRQC010000004">
    <property type="protein sequence ID" value="MBR0553374.1"/>
    <property type="molecule type" value="Genomic_DNA"/>
</dbReference>
<keyword evidence="7" id="KW-0408">Iron</keyword>
<feature type="chain" id="PRO_5035735895" evidence="11">
    <location>
        <begin position="25"/>
        <end position="642"/>
    </location>
</feature>
<evidence type="ECO:0000256" key="2">
    <source>
        <dbReference type="ARBA" id="ARBA00022448"/>
    </source>
</evidence>
<keyword evidence="10" id="KW-0998">Cell outer membrane</keyword>
<evidence type="ECO:0000313" key="13">
    <source>
        <dbReference type="Proteomes" id="UP000676996"/>
    </source>
</evidence>
<keyword evidence="4" id="KW-0410">Iron transport</keyword>
<keyword evidence="3" id="KW-1134">Transmembrane beta strand</keyword>
<keyword evidence="8" id="KW-0406">Ion transport</keyword>
<keyword evidence="6 11" id="KW-0732">Signal</keyword>
<evidence type="ECO:0000256" key="10">
    <source>
        <dbReference type="ARBA" id="ARBA00023237"/>
    </source>
</evidence>
<evidence type="ECO:0000256" key="1">
    <source>
        <dbReference type="ARBA" id="ARBA00004571"/>
    </source>
</evidence>
<keyword evidence="2" id="KW-0813">Transport</keyword>
<dbReference type="GO" id="GO:0015344">
    <property type="term" value="F:siderophore uptake transmembrane transporter activity"/>
    <property type="evidence" value="ECO:0007669"/>
    <property type="project" value="TreeGrafter"/>
</dbReference>
<protein>
    <submittedName>
        <fullName evidence="12">TonB-dependent receptor</fullName>
    </submittedName>
</protein>
<dbReference type="SUPFAM" id="SSF56935">
    <property type="entry name" value="Porins"/>
    <property type="match status" value="1"/>
</dbReference>
<evidence type="ECO:0000256" key="3">
    <source>
        <dbReference type="ARBA" id="ARBA00022452"/>
    </source>
</evidence>
<evidence type="ECO:0000313" key="12">
    <source>
        <dbReference type="EMBL" id="MBR0553374.1"/>
    </source>
</evidence>
<dbReference type="InterPro" id="IPR036942">
    <property type="entry name" value="Beta-barrel_TonB_sf"/>
</dbReference>
<comment type="subcellular location">
    <subcellularLocation>
        <location evidence="1">Cell outer membrane</location>
        <topology evidence="1">Multi-pass membrane protein</topology>
    </subcellularLocation>
</comment>
<dbReference type="PANTHER" id="PTHR32552">
    <property type="entry name" value="FERRICHROME IRON RECEPTOR-RELATED"/>
    <property type="match status" value="1"/>
</dbReference>
<comment type="caution">
    <text evidence="12">The sequence shown here is derived from an EMBL/GenBank/DDBJ whole genome shotgun (WGS) entry which is preliminary data.</text>
</comment>
<organism evidence="12 13">
    <name type="scientific">Stakelama marina</name>
    <dbReference type="NCBI Taxonomy" id="2826939"/>
    <lineage>
        <taxon>Bacteria</taxon>
        <taxon>Pseudomonadati</taxon>
        <taxon>Pseudomonadota</taxon>
        <taxon>Alphaproteobacteria</taxon>
        <taxon>Sphingomonadales</taxon>
        <taxon>Sphingomonadaceae</taxon>
        <taxon>Stakelama</taxon>
    </lineage>
</organism>
<proteinExistence type="predicted"/>
<gene>
    <name evidence="12" type="ORF">J7S20_12765</name>
</gene>
<dbReference type="PANTHER" id="PTHR32552:SF68">
    <property type="entry name" value="FERRICHROME OUTER MEMBRANE TRANSPORTER_PHAGE RECEPTOR"/>
    <property type="match status" value="1"/>
</dbReference>
<sequence length="642" mass="69473">MRKLLAGAVWLGVLGGVAPTGAHAQDRSDENAVTEADDAFGIDLGRESLGIYTSGNTRGFSPTKAGNVRIEGLYFDPDYSLTSIIAESVSIKVGLSAQGYPFAAPSGIVDYSLRHPGQKAGQSVFVDADSFGSINLEVDGTQPLTGTLSLGYGASAGHTEYSGGTNSEHHAEALIASWKPSANVEILPFWTLSNDYDDEAGPYYIPAGDYLPPEPPARQFDGPQWADFRYTATNHGVIATVKPARNWTIRAGGFRSVYDSLSSYTNLLYDVTPDGAAHQLVIADPRQKSVSASGEVRVTRRFTEGPRLHRINVSIRGRDATREYGGFDYVDLGARRIGEAVTDPRPDFSFSDVTRDRIRQVGYGVAYEGRWRGVGELSFGVSKVDYRKTTSIPGDAPIVSRSQPWIYNGTAAAYISNDIAIYAGYSRGLEESGVAPPNAANRSQPLPAIITEQKDAGFRWNVNGHLKLIAGVFDLRRPYFGYATSGDYTRIGMTRSRGAEVSLTGSLTRRLRLVAGGVFLKPRVEQDPTATGDIGVRPVGLPDHLINLNVDWRTTFLDGLSIDGAFVHKGKMPATTDNALYVPERATANVGGRYRFKLAKQTAVLRVQLVNLFDNRGFAIAGPDVFAPNAGRYLSGYLAIDF</sequence>
<dbReference type="Proteomes" id="UP000676996">
    <property type="component" value="Unassembled WGS sequence"/>
</dbReference>